<reference evidence="2" key="2">
    <citation type="submission" date="2015-03" db="UniProtKB">
        <authorList>
            <consortium name="EnsemblPlants"/>
        </authorList>
    </citation>
    <scope>IDENTIFICATION</scope>
</reference>
<keyword evidence="3" id="KW-1185">Reference proteome</keyword>
<proteinExistence type="predicted"/>
<evidence type="ECO:0000313" key="3">
    <source>
        <dbReference type="Proteomes" id="UP000026960"/>
    </source>
</evidence>
<reference evidence="2" key="1">
    <citation type="journal article" date="2009" name="Rice">
        <title>De Novo Next Generation Sequencing of Plant Genomes.</title>
        <authorList>
            <person name="Rounsley S."/>
            <person name="Marri P.R."/>
            <person name="Yu Y."/>
            <person name="He R."/>
            <person name="Sisneros N."/>
            <person name="Goicoechea J.L."/>
            <person name="Lee S.J."/>
            <person name="Angelova A."/>
            <person name="Kudrna D."/>
            <person name="Luo M."/>
            <person name="Affourtit J."/>
            <person name="Desany B."/>
            <person name="Knight J."/>
            <person name="Niazi F."/>
            <person name="Egholm M."/>
            <person name="Wing R.A."/>
        </authorList>
    </citation>
    <scope>NUCLEOTIDE SEQUENCE [LARGE SCALE GENOMIC DNA]</scope>
    <source>
        <strain evidence="2">cv. IRGC 105608</strain>
    </source>
</reference>
<dbReference type="EnsemblPlants" id="OBART12G17920.1">
    <property type="protein sequence ID" value="OBART12G17920.1"/>
    <property type="gene ID" value="OBART12G17920"/>
</dbReference>
<name>A0A0D3HWF1_9ORYZ</name>
<protein>
    <submittedName>
        <fullName evidence="2">Uncharacterized protein</fullName>
    </submittedName>
</protein>
<sequence>MVMAKPCPGGEPSPSQERRCDCAHAPRDGARQWRTARLSWQHGGGGTEAASFSLVNLAKPLGGGYGRLQAREATPIDSAGGRRGDGREASVVAARRPVTAGMPLRHAVVDRRGGRRFSDVHALTEDDRCWSNRALARIGSR</sequence>
<dbReference type="HOGENOM" id="CLU_1828256_0_0_1"/>
<dbReference type="Gramene" id="OBART12G17920.1">
    <property type="protein sequence ID" value="OBART12G17920.1"/>
    <property type="gene ID" value="OBART12G17920"/>
</dbReference>
<feature type="region of interest" description="Disordered" evidence="1">
    <location>
        <begin position="1"/>
        <end position="20"/>
    </location>
</feature>
<evidence type="ECO:0000256" key="1">
    <source>
        <dbReference type="SAM" id="MobiDB-lite"/>
    </source>
</evidence>
<dbReference type="AlphaFoldDB" id="A0A0D3HWF1"/>
<accession>A0A0D3HWF1</accession>
<evidence type="ECO:0000313" key="2">
    <source>
        <dbReference type="EnsemblPlants" id="OBART12G17920.1"/>
    </source>
</evidence>
<dbReference type="Proteomes" id="UP000026960">
    <property type="component" value="Chromosome 12"/>
</dbReference>
<organism evidence="2">
    <name type="scientific">Oryza barthii</name>
    <dbReference type="NCBI Taxonomy" id="65489"/>
    <lineage>
        <taxon>Eukaryota</taxon>
        <taxon>Viridiplantae</taxon>
        <taxon>Streptophyta</taxon>
        <taxon>Embryophyta</taxon>
        <taxon>Tracheophyta</taxon>
        <taxon>Spermatophyta</taxon>
        <taxon>Magnoliopsida</taxon>
        <taxon>Liliopsida</taxon>
        <taxon>Poales</taxon>
        <taxon>Poaceae</taxon>
        <taxon>BOP clade</taxon>
        <taxon>Oryzoideae</taxon>
        <taxon>Oryzeae</taxon>
        <taxon>Oryzinae</taxon>
        <taxon>Oryza</taxon>
    </lineage>
</organism>
<dbReference type="PaxDb" id="65489-OBART12G17920.1"/>